<evidence type="ECO:0000256" key="1">
    <source>
        <dbReference type="SAM" id="MobiDB-lite"/>
    </source>
</evidence>
<sequence length="197" mass="21176">MPAGQGSKSKAAATGPTYIDLGNGYYRLQGGDAEQLYYRGSDGQYHEVIRIRVAAGAVMPQADRDALTAYLMARNNTIQNGQGQAVRITSVTVTESLHKSKSTDKNTTDHYSVQLSNTALQAADGSSHLLHFRPADGNDQHLYPTAMTRSQITALQSKRQAARHRKPADKKDNNKKPPPSGGAGASAATKKVVVKKK</sequence>
<name>A0AAN6SP04_9PEZI</name>
<organism evidence="2 3">
    <name type="scientific">Parachaetomium inaequale</name>
    <dbReference type="NCBI Taxonomy" id="2588326"/>
    <lineage>
        <taxon>Eukaryota</taxon>
        <taxon>Fungi</taxon>
        <taxon>Dikarya</taxon>
        <taxon>Ascomycota</taxon>
        <taxon>Pezizomycotina</taxon>
        <taxon>Sordariomycetes</taxon>
        <taxon>Sordariomycetidae</taxon>
        <taxon>Sordariales</taxon>
        <taxon>Chaetomiaceae</taxon>
        <taxon>Parachaetomium</taxon>
    </lineage>
</organism>
<dbReference type="EMBL" id="MU854487">
    <property type="protein sequence ID" value="KAK4034258.1"/>
    <property type="molecule type" value="Genomic_DNA"/>
</dbReference>
<keyword evidence="3" id="KW-1185">Reference proteome</keyword>
<gene>
    <name evidence="2" type="ORF">C8A01DRAFT_18901</name>
</gene>
<dbReference type="AlphaFoldDB" id="A0AAN6SP04"/>
<dbReference type="Proteomes" id="UP001303115">
    <property type="component" value="Unassembled WGS sequence"/>
</dbReference>
<reference evidence="3" key="1">
    <citation type="journal article" date="2023" name="Mol. Phylogenet. Evol.">
        <title>Genome-scale phylogeny and comparative genomics of the fungal order Sordariales.</title>
        <authorList>
            <person name="Hensen N."/>
            <person name="Bonometti L."/>
            <person name="Westerberg I."/>
            <person name="Brannstrom I.O."/>
            <person name="Guillou S."/>
            <person name="Cros-Aarteil S."/>
            <person name="Calhoun S."/>
            <person name="Haridas S."/>
            <person name="Kuo A."/>
            <person name="Mondo S."/>
            <person name="Pangilinan J."/>
            <person name="Riley R."/>
            <person name="LaButti K."/>
            <person name="Andreopoulos B."/>
            <person name="Lipzen A."/>
            <person name="Chen C."/>
            <person name="Yan M."/>
            <person name="Daum C."/>
            <person name="Ng V."/>
            <person name="Clum A."/>
            <person name="Steindorff A."/>
            <person name="Ohm R.A."/>
            <person name="Martin F."/>
            <person name="Silar P."/>
            <person name="Natvig D.O."/>
            <person name="Lalanne C."/>
            <person name="Gautier V."/>
            <person name="Ament-Velasquez S.L."/>
            <person name="Kruys A."/>
            <person name="Hutchinson M.I."/>
            <person name="Powell A.J."/>
            <person name="Barry K."/>
            <person name="Miller A.N."/>
            <person name="Grigoriev I.V."/>
            <person name="Debuchy R."/>
            <person name="Gladieux P."/>
            <person name="Hiltunen Thoren M."/>
            <person name="Johannesson H."/>
        </authorList>
    </citation>
    <scope>NUCLEOTIDE SEQUENCE [LARGE SCALE GENOMIC DNA]</scope>
    <source>
        <strain evidence="3">CBS 284.82</strain>
    </source>
</reference>
<protein>
    <submittedName>
        <fullName evidence="2">Uncharacterized protein</fullName>
    </submittedName>
</protein>
<evidence type="ECO:0000313" key="3">
    <source>
        <dbReference type="Proteomes" id="UP001303115"/>
    </source>
</evidence>
<proteinExistence type="predicted"/>
<feature type="region of interest" description="Disordered" evidence="1">
    <location>
        <begin position="154"/>
        <end position="197"/>
    </location>
</feature>
<comment type="caution">
    <text evidence="2">The sequence shown here is derived from an EMBL/GenBank/DDBJ whole genome shotgun (WGS) entry which is preliminary data.</text>
</comment>
<evidence type="ECO:0000313" key="2">
    <source>
        <dbReference type="EMBL" id="KAK4034258.1"/>
    </source>
</evidence>
<accession>A0AAN6SP04</accession>